<gene>
    <name evidence="1" type="ORF">ACFL6M_06330</name>
</gene>
<evidence type="ECO:0000313" key="1">
    <source>
        <dbReference type="EMBL" id="MFC1573200.1"/>
    </source>
</evidence>
<evidence type="ECO:0000313" key="2">
    <source>
        <dbReference type="Proteomes" id="UP001593833"/>
    </source>
</evidence>
<reference evidence="1 2" key="1">
    <citation type="submission" date="2024-09" db="EMBL/GenBank/DDBJ databases">
        <authorList>
            <person name="D'Angelo T."/>
        </authorList>
    </citation>
    <scope>NUCLEOTIDE SEQUENCE [LARGE SCALE GENOMIC DNA]</scope>
    <source>
        <strain evidence="1">SAG AM-320-E07</strain>
    </source>
</reference>
<accession>A0ABV6YLJ3</accession>
<sequence length="214" mass="23307">MRIEAEDVPGFFKKELCVESGFRVALLLDGHLSGEVPPGWHTLGGVGSMIAGPAGTRRATAVIVDAYDTELHYTFPNLMTLDPVRIRVGLSLVIAAHDLAVLNGALLRHRRSIAVNEVRDFLRSRVREIVAAYVRCRFVRDLVDSGIARSQLESELARGLAEVISAHGLSFRTIRCLGFTVSAADEVVSNLDDLFRIHVRAKPGGFQMTGGSPC</sequence>
<proteinExistence type="predicted"/>
<dbReference type="EMBL" id="JBHPKH010000094">
    <property type="protein sequence ID" value="MFC1573200.1"/>
    <property type="molecule type" value="Genomic_DNA"/>
</dbReference>
<evidence type="ECO:0008006" key="3">
    <source>
        <dbReference type="Google" id="ProtNLM"/>
    </source>
</evidence>
<dbReference type="Proteomes" id="UP001593833">
    <property type="component" value="Unassembled WGS sequence"/>
</dbReference>
<name>A0ABV6YLJ3_UNCEI</name>
<protein>
    <recommendedName>
        <fullName evidence="3">Band 7 domain-containing protein</fullName>
    </recommendedName>
</protein>
<comment type="caution">
    <text evidence="1">The sequence shown here is derived from an EMBL/GenBank/DDBJ whole genome shotgun (WGS) entry which is preliminary data.</text>
</comment>
<keyword evidence="2" id="KW-1185">Reference proteome</keyword>
<organism evidence="1 2">
    <name type="scientific">Eiseniibacteriota bacterium</name>
    <dbReference type="NCBI Taxonomy" id="2212470"/>
    <lineage>
        <taxon>Bacteria</taxon>
        <taxon>Candidatus Eiseniibacteriota</taxon>
    </lineage>
</organism>